<keyword evidence="2" id="KW-1133">Transmembrane helix</keyword>
<dbReference type="EMBL" id="CP136893">
    <property type="protein sequence ID" value="WOL05823.1"/>
    <property type="molecule type" value="Genomic_DNA"/>
</dbReference>
<reference evidence="3 4" key="1">
    <citation type="submission" date="2023-10" db="EMBL/GenBank/DDBJ databases">
        <title>Chromosome-scale genome assembly provides insights into flower coloration mechanisms of Canna indica.</title>
        <authorList>
            <person name="Li C."/>
        </authorList>
    </citation>
    <scope>NUCLEOTIDE SEQUENCE [LARGE SCALE GENOMIC DNA]</scope>
    <source>
        <tissue evidence="3">Flower</tissue>
    </source>
</reference>
<evidence type="ECO:0000256" key="1">
    <source>
        <dbReference type="SAM" id="MobiDB-lite"/>
    </source>
</evidence>
<keyword evidence="2" id="KW-0472">Membrane</keyword>
<protein>
    <submittedName>
        <fullName evidence="3">Uncharacterized protein</fullName>
    </submittedName>
</protein>
<sequence length="121" mass="13836">MKLLNLAFIMVPILPAISIFFGSSFADLDHYKLRLNANEDLLMHHQPRRMMASTSRHQLLHINNHGERVQITSFNDQFAKVNGGEDGGGNSKSEYHGNDLNFHHTIDPQYWSQMHTPPPDN</sequence>
<evidence type="ECO:0000313" key="3">
    <source>
        <dbReference type="EMBL" id="WOL05823.1"/>
    </source>
</evidence>
<organism evidence="3 4">
    <name type="scientific">Canna indica</name>
    <name type="common">Indian-shot</name>
    <dbReference type="NCBI Taxonomy" id="4628"/>
    <lineage>
        <taxon>Eukaryota</taxon>
        <taxon>Viridiplantae</taxon>
        <taxon>Streptophyta</taxon>
        <taxon>Embryophyta</taxon>
        <taxon>Tracheophyta</taxon>
        <taxon>Spermatophyta</taxon>
        <taxon>Magnoliopsida</taxon>
        <taxon>Liliopsida</taxon>
        <taxon>Zingiberales</taxon>
        <taxon>Cannaceae</taxon>
        <taxon>Canna</taxon>
    </lineage>
</organism>
<gene>
    <name evidence="3" type="ORF">Cni_G14554</name>
</gene>
<name>A0AAQ3KBP1_9LILI</name>
<evidence type="ECO:0000313" key="4">
    <source>
        <dbReference type="Proteomes" id="UP001327560"/>
    </source>
</evidence>
<proteinExistence type="predicted"/>
<keyword evidence="2" id="KW-0812">Transmembrane</keyword>
<feature type="transmembrane region" description="Helical" evidence="2">
    <location>
        <begin position="6"/>
        <end position="26"/>
    </location>
</feature>
<keyword evidence="4" id="KW-1185">Reference proteome</keyword>
<feature type="region of interest" description="Disordered" evidence="1">
    <location>
        <begin position="80"/>
        <end position="99"/>
    </location>
</feature>
<evidence type="ECO:0000256" key="2">
    <source>
        <dbReference type="SAM" id="Phobius"/>
    </source>
</evidence>
<dbReference type="AlphaFoldDB" id="A0AAQ3KBP1"/>
<accession>A0AAQ3KBP1</accession>
<dbReference type="Proteomes" id="UP001327560">
    <property type="component" value="Chromosome 4"/>
</dbReference>